<gene>
    <name evidence="3" type="ORF">C5O25_04095</name>
</gene>
<reference evidence="4" key="1">
    <citation type="submission" date="2018-02" db="EMBL/GenBank/DDBJ databases">
        <authorList>
            <person name="Clavel T."/>
            <person name="Strowig T."/>
        </authorList>
    </citation>
    <scope>NUCLEOTIDE SEQUENCE [LARGE SCALE GENOMIC DNA]</scope>
    <source>
        <strain evidence="4">DSM 100764</strain>
    </source>
</reference>
<dbReference type="RefSeq" id="WP_107035464.1">
    <property type="nucleotide sequence ID" value="NZ_PUBV01000006.1"/>
</dbReference>
<sequence length="127" mass="14051">MSAELTTIIVSSIVAAVSAPLGAWVNSRVLRQKYQLELDKLRAEMKQTLTNIENSELENVRKASDILMENIVKPLEKEIKSLRKDVDKFRKAVEKIPSCPMAGDCPVSRELLAAEAADARRGADADK</sequence>
<evidence type="ECO:0000313" key="4">
    <source>
        <dbReference type="Proteomes" id="UP000244925"/>
    </source>
</evidence>
<comment type="caution">
    <text evidence="3">The sequence shown here is derived from an EMBL/GenBank/DDBJ whole genome shotgun (WGS) entry which is preliminary data.</text>
</comment>
<keyword evidence="2" id="KW-0472">Membrane</keyword>
<accession>A0A2V1IYY2</accession>
<dbReference type="AlphaFoldDB" id="A0A2V1IYY2"/>
<keyword evidence="1" id="KW-0175">Coiled coil</keyword>
<proteinExistence type="predicted"/>
<keyword evidence="2" id="KW-1133">Transmembrane helix</keyword>
<evidence type="ECO:0000256" key="2">
    <source>
        <dbReference type="SAM" id="Phobius"/>
    </source>
</evidence>
<organism evidence="3 4">
    <name type="scientific">Paramuribaculum intestinale</name>
    <dbReference type="NCBI Taxonomy" id="2094151"/>
    <lineage>
        <taxon>Bacteria</taxon>
        <taxon>Pseudomonadati</taxon>
        <taxon>Bacteroidota</taxon>
        <taxon>Bacteroidia</taxon>
        <taxon>Bacteroidales</taxon>
        <taxon>Muribaculaceae</taxon>
        <taxon>Paramuribaculum</taxon>
    </lineage>
</organism>
<feature type="transmembrane region" description="Helical" evidence="2">
    <location>
        <begin position="6"/>
        <end position="25"/>
    </location>
</feature>
<evidence type="ECO:0000313" key="3">
    <source>
        <dbReference type="EMBL" id="PWB08359.1"/>
    </source>
</evidence>
<name>A0A2V1IYY2_9BACT</name>
<feature type="coiled-coil region" evidence="1">
    <location>
        <begin position="31"/>
        <end position="92"/>
    </location>
</feature>
<evidence type="ECO:0000256" key="1">
    <source>
        <dbReference type="SAM" id="Coils"/>
    </source>
</evidence>
<protein>
    <submittedName>
        <fullName evidence="3">Uncharacterized protein</fullName>
    </submittedName>
</protein>
<dbReference type="EMBL" id="PUBV01000006">
    <property type="protein sequence ID" value="PWB08359.1"/>
    <property type="molecule type" value="Genomic_DNA"/>
</dbReference>
<keyword evidence="4" id="KW-1185">Reference proteome</keyword>
<dbReference type="Proteomes" id="UP000244925">
    <property type="component" value="Unassembled WGS sequence"/>
</dbReference>
<keyword evidence="2" id="KW-0812">Transmembrane</keyword>